<dbReference type="AlphaFoldDB" id="A0A8J3IM03"/>
<dbReference type="PROSITE" id="PS00893">
    <property type="entry name" value="NUDIX_BOX"/>
    <property type="match status" value="1"/>
</dbReference>
<dbReference type="Gene3D" id="3.90.79.10">
    <property type="entry name" value="Nucleoside Triphosphate Pyrophosphohydrolase"/>
    <property type="match status" value="1"/>
</dbReference>
<dbReference type="Pfam" id="PF00293">
    <property type="entry name" value="NUDIX"/>
    <property type="match status" value="1"/>
</dbReference>
<dbReference type="InterPro" id="IPR015797">
    <property type="entry name" value="NUDIX_hydrolase-like_dom_sf"/>
</dbReference>
<comment type="caution">
    <text evidence="3">The sequence shown here is derived from an EMBL/GenBank/DDBJ whole genome shotgun (WGS) entry which is preliminary data.</text>
</comment>
<dbReference type="InterPro" id="IPR020084">
    <property type="entry name" value="NUDIX_hydrolase_CS"/>
</dbReference>
<evidence type="ECO:0000313" key="3">
    <source>
        <dbReference type="EMBL" id="GHO94843.1"/>
    </source>
</evidence>
<dbReference type="PROSITE" id="PS51462">
    <property type="entry name" value="NUDIX"/>
    <property type="match status" value="1"/>
</dbReference>
<proteinExistence type="predicted"/>
<dbReference type="SUPFAM" id="SSF55811">
    <property type="entry name" value="Nudix"/>
    <property type="match status" value="1"/>
</dbReference>
<dbReference type="GO" id="GO:0016787">
    <property type="term" value="F:hydrolase activity"/>
    <property type="evidence" value="ECO:0007669"/>
    <property type="project" value="UniProtKB-KW"/>
</dbReference>
<evidence type="ECO:0000256" key="1">
    <source>
        <dbReference type="ARBA" id="ARBA00022801"/>
    </source>
</evidence>
<evidence type="ECO:0000313" key="4">
    <source>
        <dbReference type="Proteomes" id="UP000597444"/>
    </source>
</evidence>
<dbReference type="RefSeq" id="WP_220205555.1">
    <property type="nucleotide sequence ID" value="NZ_BNJK01000001.1"/>
</dbReference>
<feature type="domain" description="Nudix hydrolase" evidence="2">
    <location>
        <begin position="15"/>
        <end position="158"/>
    </location>
</feature>
<gene>
    <name evidence="3" type="primary">nudE</name>
    <name evidence="3" type="ORF">KSF_048910</name>
</gene>
<sequence>MTDATILYEGDYFSLRSNAYGEFVQNGNEALAVPLTEQNEVILLTEPSPAFGEPVLVLPGGATEADEDHSETAIRELREEIGLAPNRIDFLGELQPFAKYFSMRSYLYLARDLIPSPLKGDECYPIQQEKVALSTFETLIQSGRLRDARTIAALYLARAFLAEQQNKHSEDPV</sequence>
<accession>A0A8J3IM03</accession>
<reference evidence="3" key="1">
    <citation type="submission" date="2020-10" db="EMBL/GenBank/DDBJ databases">
        <title>Taxonomic study of unclassified bacteria belonging to the class Ktedonobacteria.</title>
        <authorList>
            <person name="Yabe S."/>
            <person name="Wang C.M."/>
            <person name="Zheng Y."/>
            <person name="Sakai Y."/>
            <person name="Cavaletti L."/>
            <person name="Monciardini P."/>
            <person name="Donadio S."/>
        </authorList>
    </citation>
    <scope>NUCLEOTIDE SEQUENCE</scope>
    <source>
        <strain evidence="3">ID150040</strain>
    </source>
</reference>
<keyword evidence="1 3" id="KW-0378">Hydrolase</keyword>
<organism evidence="3 4">
    <name type="scientific">Reticulibacter mediterranei</name>
    <dbReference type="NCBI Taxonomy" id="2778369"/>
    <lineage>
        <taxon>Bacteria</taxon>
        <taxon>Bacillati</taxon>
        <taxon>Chloroflexota</taxon>
        <taxon>Ktedonobacteria</taxon>
        <taxon>Ktedonobacterales</taxon>
        <taxon>Reticulibacteraceae</taxon>
        <taxon>Reticulibacter</taxon>
    </lineage>
</organism>
<dbReference type="EMBL" id="BNJK01000001">
    <property type="protein sequence ID" value="GHO94843.1"/>
    <property type="molecule type" value="Genomic_DNA"/>
</dbReference>
<evidence type="ECO:0000259" key="2">
    <source>
        <dbReference type="PROSITE" id="PS51462"/>
    </source>
</evidence>
<dbReference type="Proteomes" id="UP000597444">
    <property type="component" value="Unassembled WGS sequence"/>
</dbReference>
<dbReference type="InterPro" id="IPR000086">
    <property type="entry name" value="NUDIX_hydrolase_dom"/>
</dbReference>
<name>A0A8J3IM03_9CHLR</name>
<keyword evidence="4" id="KW-1185">Reference proteome</keyword>
<protein>
    <submittedName>
        <fullName evidence="3">ADP compounds hydrolase NudE</fullName>
    </submittedName>
</protein>